<dbReference type="Proteomes" id="UP000267798">
    <property type="component" value="Unassembled WGS sequence"/>
</dbReference>
<dbReference type="InterPro" id="IPR029442">
    <property type="entry name" value="GyrI-like"/>
</dbReference>
<dbReference type="SUPFAM" id="SSF55136">
    <property type="entry name" value="Probable bacterial effector-binding domain"/>
    <property type="match status" value="1"/>
</dbReference>
<dbReference type="EMBL" id="QXQB01000002">
    <property type="protein sequence ID" value="RJX40418.1"/>
    <property type="molecule type" value="Genomic_DNA"/>
</dbReference>
<accession>A0A3A6PM34</accession>
<dbReference type="Pfam" id="PF06445">
    <property type="entry name" value="GyrI-like"/>
    <property type="match status" value="1"/>
</dbReference>
<protein>
    <submittedName>
        <fullName evidence="2">AraC family transcriptional regulator</fullName>
    </submittedName>
</protein>
<dbReference type="Gene3D" id="3.20.80.10">
    <property type="entry name" value="Regulatory factor, effector binding domain"/>
    <property type="match status" value="1"/>
</dbReference>
<name>A0A3A6PM34_9BACL</name>
<evidence type="ECO:0000313" key="2">
    <source>
        <dbReference type="EMBL" id="RJX40418.1"/>
    </source>
</evidence>
<organism evidence="2 3">
    <name type="scientific">Paenibacillus pinisoli</name>
    <dbReference type="NCBI Taxonomy" id="1276110"/>
    <lineage>
        <taxon>Bacteria</taxon>
        <taxon>Bacillati</taxon>
        <taxon>Bacillota</taxon>
        <taxon>Bacilli</taxon>
        <taxon>Bacillales</taxon>
        <taxon>Paenibacillaceae</taxon>
        <taxon>Paenibacillus</taxon>
    </lineage>
</organism>
<dbReference type="InterPro" id="IPR011256">
    <property type="entry name" value="Reg_factor_effector_dom_sf"/>
</dbReference>
<dbReference type="AlphaFoldDB" id="A0A3A6PM34"/>
<dbReference type="OrthoDB" id="2364201at2"/>
<gene>
    <name evidence="2" type="ORF">D3P09_11405</name>
</gene>
<dbReference type="SMART" id="SM00871">
    <property type="entry name" value="AraC_E_bind"/>
    <property type="match status" value="1"/>
</dbReference>
<reference evidence="2 3" key="1">
    <citation type="submission" date="2018-09" db="EMBL/GenBank/DDBJ databases">
        <title>Paenibacillus aracenensis nov. sp. isolated from a cave in southern Spain.</title>
        <authorList>
            <person name="Jurado V."/>
            <person name="Gutierrez-Patricio S."/>
            <person name="Gonzalez-Pimentel J.L."/>
            <person name="Miller A.Z."/>
            <person name="Laiz L."/>
            <person name="Saiz-Jimenez C."/>
        </authorList>
    </citation>
    <scope>NUCLEOTIDE SEQUENCE [LARGE SCALE GENOMIC DNA]</scope>
    <source>
        <strain evidence="2 3">JCM 19203</strain>
    </source>
</reference>
<feature type="domain" description="AraC effector-binding" evidence="1">
    <location>
        <begin position="7"/>
        <end position="159"/>
    </location>
</feature>
<keyword evidence="3" id="KW-1185">Reference proteome</keyword>
<proteinExistence type="predicted"/>
<evidence type="ECO:0000259" key="1">
    <source>
        <dbReference type="SMART" id="SM00871"/>
    </source>
</evidence>
<evidence type="ECO:0000313" key="3">
    <source>
        <dbReference type="Proteomes" id="UP000267798"/>
    </source>
</evidence>
<dbReference type="InterPro" id="IPR010499">
    <property type="entry name" value="AraC_E-bd"/>
</dbReference>
<comment type="caution">
    <text evidence="2">The sequence shown here is derived from an EMBL/GenBank/DDBJ whole genome shotgun (WGS) entry which is preliminary data.</text>
</comment>
<sequence>MQVEQKNECMLVTKESFRAIGLKWSGTFAEAGAGGIRLVQAEMKSRMNEIKQVVNPHILLGLSYHVTEDGFTHYSAVEVEQMEDIPDGMASITPPTLTYAKCEHRRGQNIEASYNNIYAWIQDRGYSLYKGDITHYEEYPMNQDPQSEDPEFVIMIPIGT</sequence>